<sequence length="204" mass="22913">MAKKRRGEEAEATVTTEEIFELVNGDTNKTKKKKKKKKKKKEEKEKGKEKETEKEVCTVSIAVAGSIIDNAQSFELATRLAGQIARAATIFRIDEVVVFDNKSAAVNHSNDAIEENADESGAPFLVRILKYLETPQYLRRSLFPRHNSLRLAGLLPPLDAPHHLRQHEWGPYREGMYCLKKISLFYVGCMIACSSTGCCNAQNV</sequence>
<evidence type="ECO:0000256" key="1">
    <source>
        <dbReference type="ARBA" id="ARBA00009841"/>
    </source>
</evidence>
<dbReference type="Gene3D" id="3.40.1280.10">
    <property type="match status" value="1"/>
</dbReference>
<dbReference type="EMBL" id="JACGCM010002827">
    <property type="protein sequence ID" value="KAF6134773.1"/>
    <property type="molecule type" value="Genomic_DNA"/>
</dbReference>
<dbReference type="InterPro" id="IPR029028">
    <property type="entry name" value="Alpha/beta_knot_MTases"/>
</dbReference>
<feature type="compositionally biased region" description="Basic and acidic residues" evidence="2">
    <location>
        <begin position="42"/>
        <end position="51"/>
    </location>
</feature>
<gene>
    <name evidence="3" type="ORF">GIB67_002174</name>
</gene>
<organism evidence="3 4">
    <name type="scientific">Kingdonia uniflora</name>
    <dbReference type="NCBI Taxonomy" id="39325"/>
    <lineage>
        <taxon>Eukaryota</taxon>
        <taxon>Viridiplantae</taxon>
        <taxon>Streptophyta</taxon>
        <taxon>Embryophyta</taxon>
        <taxon>Tracheophyta</taxon>
        <taxon>Spermatophyta</taxon>
        <taxon>Magnoliopsida</taxon>
        <taxon>Ranunculales</taxon>
        <taxon>Circaeasteraceae</taxon>
        <taxon>Kingdonia</taxon>
    </lineage>
</organism>
<comment type="caution">
    <text evidence="3">The sequence shown here is derived from an EMBL/GenBank/DDBJ whole genome shotgun (WGS) entry which is preliminary data.</text>
</comment>
<dbReference type="InterPro" id="IPR029026">
    <property type="entry name" value="tRNA_m1G_MTases_N"/>
</dbReference>
<reference evidence="3 4" key="1">
    <citation type="journal article" date="2020" name="IScience">
        <title>Genome Sequencing of the Endangered Kingdonia uniflora (Circaeasteraceae, Ranunculales) Reveals Potential Mechanisms of Evolutionary Specialization.</title>
        <authorList>
            <person name="Sun Y."/>
            <person name="Deng T."/>
            <person name="Zhang A."/>
            <person name="Moore M.J."/>
            <person name="Landis J.B."/>
            <person name="Lin N."/>
            <person name="Zhang H."/>
            <person name="Zhang X."/>
            <person name="Huang J."/>
            <person name="Zhang X."/>
            <person name="Sun H."/>
            <person name="Wang H."/>
        </authorList>
    </citation>
    <scope>NUCLEOTIDE SEQUENCE [LARGE SCALE GENOMIC DNA]</scope>
    <source>
        <strain evidence="3">TB1705</strain>
        <tissue evidence="3">Leaf</tissue>
    </source>
</reference>
<accession>A0A7J7KWN0</accession>
<dbReference type="PANTHER" id="PTHR12150:SF13">
    <property type="entry name" value="METHYLTRANSFERASE C9ORF114-RELATED"/>
    <property type="match status" value="1"/>
</dbReference>
<dbReference type="Proteomes" id="UP000541444">
    <property type="component" value="Unassembled WGS sequence"/>
</dbReference>
<dbReference type="Pfam" id="PF02598">
    <property type="entry name" value="Methyltrn_RNA_3"/>
    <property type="match status" value="1"/>
</dbReference>
<evidence type="ECO:0000313" key="3">
    <source>
        <dbReference type="EMBL" id="KAF6134773.1"/>
    </source>
</evidence>
<name>A0A7J7KWN0_9MAGN</name>
<evidence type="ECO:0000313" key="4">
    <source>
        <dbReference type="Proteomes" id="UP000541444"/>
    </source>
</evidence>
<evidence type="ECO:0000256" key="2">
    <source>
        <dbReference type="SAM" id="MobiDB-lite"/>
    </source>
</evidence>
<keyword evidence="4" id="KW-1185">Reference proteome</keyword>
<protein>
    <submittedName>
        <fullName evidence="3">Uncharacterized protein</fullName>
    </submittedName>
</protein>
<dbReference type="CDD" id="cd18086">
    <property type="entry name" value="HsC9orf114-like"/>
    <property type="match status" value="1"/>
</dbReference>
<proteinExistence type="inferred from homology"/>
<feature type="compositionally biased region" description="Basic residues" evidence="2">
    <location>
        <begin position="30"/>
        <end position="41"/>
    </location>
</feature>
<feature type="region of interest" description="Disordered" evidence="2">
    <location>
        <begin position="1"/>
        <end position="51"/>
    </location>
</feature>
<dbReference type="InterPro" id="IPR003750">
    <property type="entry name" value="Put_MeTrfase-C9orf114-like"/>
</dbReference>
<dbReference type="SUPFAM" id="SSF75217">
    <property type="entry name" value="alpha/beta knot"/>
    <property type="match status" value="1"/>
</dbReference>
<dbReference type="AlphaFoldDB" id="A0A7J7KWN0"/>
<dbReference type="PANTHER" id="PTHR12150">
    <property type="entry name" value="CLASS IV SAM-BINDING METHYLTRANSFERASE-RELATED"/>
    <property type="match status" value="1"/>
</dbReference>
<dbReference type="OrthoDB" id="361029at2759"/>
<comment type="similarity">
    <text evidence="1">Belongs to the class IV-like SAM-binding methyltransferase superfamily.</text>
</comment>